<accession>A0A063C9U8</accession>
<sequence>MSRRVYIEASATGRPQFVSAKRSRSHGHRHRHHRHAHVKKDYYRVSVDEWNRTKERERCLEDTNRSLAAQVAALKSSLATSQAEAHRLCHVVVPQLQKQVNLLAADNDALRKSLENASHNEGKHCRDEEKLKHAAEKLEKEKKELKDENCSLKDKIKHLQRQVEQGCGRKASDLFREIEYWRDQYRYWKRKYEDSKAVQNVISDTLDVRTEKMKAYEEILRRRQILKV</sequence>
<reference evidence="3" key="3">
    <citation type="submission" date="2020-03" db="EMBL/GenBank/DDBJ databases">
        <title>A mixture of massive structural variations and highly conserved coding sequences in Ustilaginoidea virens genome.</title>
        <authorList>
            <person name="Zhang K."/>
            <person name="Zhao Z."/>
            <person name="Zhang Z."/>
            <person name="Li Y."/>
            <person name="Hsiang T."/>
            <person name="Sun W."/>
        </authorList>
    </citation>
    <scope>NUCLEOTIDE SEQUENCE</scope>
    <source>
        <strain evidence="3">UV-8b</strain>
    </source>
</reference>
<evidence type="ECO:0000313" key="3">
    <source>
        <dbReference type="EMBL" id="QUC21913.1"/>
    </source>
</evidence>
<proteinExistence type="predicted"/>
<feature type="coiled-coil region" evidence="1">
    <location>
        <begin position="128"/>
        <end position="162"/>
    </location>
</feature>
<dbReference type="STRING" id="1159556.A0A063C9U8"/>
<dbReference type="EMBL" id="CP072757">
    <property type="protein sequence ID" value="QUC21913.1"/>
    <property type="molecule type" value="Genomic_DNA"/>
</dbReference>
<protein>
    <submittedName>
        <fullName evidence="2">Uncharacterized protein</fullName>
    </submittedName>
</protein>
<dbReference type="RefSeq" id="XP_042999586.1">
    <property type="nucleotide sequence ID" value="XM_043143651.1"/>
</dbReference>
<dbReference type="HOGENOM" id="CLU_102257_0_0_1"/>
<name>A0A063C9U8_USTVR</name>
<dbReference type="EMBL" id="BBTG02000009">
    <property type="protein sequence ID" value="GAO16522.1"/>
    <property type="molecule type" value="Genomic_DNA"/>
</dbReference>
<evidence type="ECO:0000313" key="5">
    <source>
        <dbReference type="Proteomes" id="UP000054053"/>
    </source>
</evidence>
<evidence type="ECO:0000313" key="4">
    <source>
        <dbReference type="Proteomes" id="UP000027002"/>
    </source>
</evidence>
<dbReference type="Proteomes" id="UP000027002">
    <property type="component" value="Chromosome 5"/>
</dbReference>
<evidence type="ECO:0000256" key="1">
    <source>
        <dbReference type="SAM" id="Coils"/>
    </source>
</evidence>
<dbReference type="Proteomes" id="UP000054053">
    <property type="component" value="Unassembled WGS sequence"/>
</dbReference>
<keyword evidence="4" id="KW-1185">Reference proteome</keyword>
<organism evidence="2 5">
    <name type="scientific">Ustilaginoidea virens</name>
    <name type="common">Rice false smut fungus</name>
    <name type="synonym">Villosiclava virens</name>
    <dbReference type="NCBI Taxonomy" id="1159556"/>
    <lineage>
        <taxon>Eukaryota</taxon>
        <taxon>Fungi</taxon>
        <taxon>Dikarya</taxon>
        <taxon>Ascomycota</taxon>
        <taxon>Pezizomycotina</taxon>
        <taxon>Sordariomycetes</taxon>
        <taxon>Hypocreomycetidae</taxon>
        <taxon>Hypocreales</taxon>
        <taxon>Clavicipitaceae</taxon>
        <taxon>Ustilaginoidea</taxon>
    </lineage>
</organism>
<gene>
    <name evidence="3" type="ORF">UV8b_06154</name>
    <name evidence="2" type="ORF">UVI_02023940</name>
</gene>
<reference evidence="2" key="1">
    <citation type="journal article" date="2016" name="Genome Announc.">
        <title>Genome Sequence of Ustilaginoidea virens IPU010, a Rice Pathogenic Fungus Causing False Smut.</title>
        <authorList>
            <person name="Kumagai T."/>
            <person name="Ishii T."/>
            <person name="Terai G."/>
            <person name="Umemura M."/>
            <person name="Machida M."/>
            <person name="Asai K."/>
        </authorList>
    </citation>
    <scope>NUCLEOTIDE SEQUENCE [LARGE SCALE GENOMIC DNA]</scope>
    <source>
        <strain evidence="2">IPU010</strain>
    </source>
</reference>
<dbReference type="AlphaFoldDB" id="A0A063C9U8"/>
<evidence type="ECO:0000313" key="2">
    <source>
        <dbReference type="EMBL" id="GAO16522.1"/>
    </source>
</evidence>
<dbReference type="KEGG" id="uvi:66066931"/>
<dbReference type="GeneID" id="66066931"/>
<reference evidence="5" key="2">
    <citation type="journal article" date="2016" name="Genome Announc.">
        <title>Genome sequence of Ustilaginoidea virens IPU010, a rice pathogenic fungus causing false smut.</title>
        <authorList>
            <person name="Kumagai T."/>
            <person name="Ishii T."/>
            <person name="Terai G."/>
            <person name="Umemura M."/>
            <person name="Machida M."/>
            <person name="Asai K."/>
        </authorList>
    </citation>
    <scope>NUCLEOTIDE SEQUENCE [LARGE SCALE GENOMIC DNA]</scope>
    <source>
        <strain evidence="5">IPU010</strain>
    </source>
</reference>
<dbReference type="OrthoDB" id="4741350at2759"/>
<keyword evidence="1" id="KW-0175">Coiled coil</keyword>